<evidence type="ECO:0000259" key="6">
    <source>
        <dbReference type="PROSITE" id="PS50072"/>
    </source>
</evidence>
<dbReference type="PROSITE" id="PS50072">
    <property type="entry name" value="CSA_PPIASE_2"/>
    <property type="match status" value="1"/>
</dbReference>
<keyword evidence="3" id="KW-0697">Rotamase</keyword>
<proteinExistence type="predicted"/>
<dbReference type="OrthoDB" id="407558at2759"/>
<comment type="caution">
    <text evidence="7">The sequence shown here is derived from an EMBL/GenBank/DDBJ whole genome shotgun (WGS) entry which is preliminary data.</text>
</comment>
<protein>
    <recommendedName>
        <fullName evidence="2">peptidylprolyl isomerase</fullName>
        <ecNumber evidence="2">5.2.1.8</ecNumber>
    </recommendedName>
</protein>
<keyword evidence="8" id="KW-1185">Reference proteome</keyword>
<dbReference type="PRINTS" id="PR00153">
    <property type="entry name" value="CSAPPISMRASE"/>
</dbReference>
<dbReference type="GO" id="GO:0005737">
    <property type="term" value="C:cytoplasm"/>
    <property type="evidence" value="ECO:0007669"/>
    <property type="project" value="TreeGrafter"/>
</dbReference>
<dbReference type="GO" id="GO:0003755">
    <property type="term" value="F:peptidyl-prolyl cis-trans isomerase activity"/>
    <property type="evidence" value="ECO:0007669"/>
    <property type="project" value="UniProtKB-KW"/>
</dbReference>
<sequence>MSGVISTTTNESTLCGTLCYLDFDVDNSLSKRSLTAHFVASTSLRYGLTSNSINDLGGSEIKRLRGYFSADYEFNSRGEIEPEPMRTNVRIVVKLHTEECPLACENFVKLCEGNDGKVGESGKSQTYESCNVHRVQSDFVLQSGDFVFGNGTGGESVYGKKFKDERPGLSKKHDRAGVLSMGNSGKNSNTSQFFITFSPAPQCDGKHVVFGEVVSGFDALDYIHKTAGTPLGQPSKPVVITNCGIFNADTQPSLGFWLNVPDDSFSGSTPVFYSWPRILIIAPTPAAFDRFKVQCLLHCFCKISSHVPLDSSSDCSELGEGYDLVIVAPAVKDKINFDRIRNAKVAKPNEVASLLQETFAGYILDTRK</sequence>
<dbReference type="GO" id="GO:0006457">
    <property type="term" value="P:protein folding"/>
    <property type="evidence" value="ECO:0007669"/>
    <property type="project" value="TreeGrafter"/>
</dbReference>
<dbReference type="InterPro" id="IPR029000">
    <property type="entry name" value="Cyclophilin-like_dom_sf"/>
</dbReference>
<evidence type="ECO:0000313" key="8">
    <source>
        <dbReference type="Proteomes" id="UP001165085"/>
    </source>
</evidence>
<evidence type="ECO:0000256" key="2">
    <source>
        <dbReference type="ARBA" id="ARBA00013194"/>
    </source>
</evidence>
<evidence type="ECO:0000256" key="1">
    <source>
        <dbReference type="ARBA" id="ARBA00000971"/>
    </source>
</evidence>
<comment type="catalytic activity">
    <reaction evidence="1">
        <text>[protein]-peptidylproline (omega=180) = [protein]-peptidylproline (omega=0)</text>
        <dbReference type="Rhea" id="RHEA:16237"/>
        <dbReference type="Rhea" id="RHEA-COMP:10747"/>
        <dbReference type="Rhea" id="RHEA-COMP:10748"/>
        <dbReference type="ChEBI" id="CHEBI:83833"/>
        <dbReference type="ChEBI" id="CHEBI:83834"/>
        <dbReference type="EC" id="5.2.1.8"/>
    </reaction>
</comment>
<dbReference type="PANTHER" id="PTHR11071">
    <property type="entry name" value="PEPTIDYL-PROLYL CIS-TRANS ISOMERASE"/>
    <property type="match status" value="1"/>
</dbReference>
<keyword evidence="4" id="KW-0413">Isomerase</keyword>
<reference evidence="8" key="1">
    <citation type="journal article" date="2023" name="Commun. Biol.">
        <title>Genome analysis of Parmales, the sister group of diatoms, reveals the evolutionary specialization of diatoms from phago-mixotrophs to photoautotrophs.</title>
        <authorList>
            <person name="Ban H."/>
            <person name="Sato S."/>
            <person name="Yoshikawa S."/>
            <person name="Yamada K."/>
            <person name="Nakamura Y."/>
            <person name="Ichinomiya M."/>
            <person name="Sato N."/>
            <person name="Blanc-Mathieu R."/>
            <person name="Endo H."/>
            <person name="Kuwata A."/>
            <person name="Ogata H."/>
        </authorList>
    </citation>
    <scope>NUCLEOTIDE SEQUENCE [LARGE SCALE GENOMIC DNA]</scope>
    <source>
        <strain evidence="8">NIES 3701</strain>
    </source>
</reference>
<evidence type="ECO:0000256" key="5">
    <source>
        <dbReference type="SAM" id="MobiDB-lite"/>
    </source>
</evidence>
<evidence type="ECO:0000256" key="4">
    <source>
        <dbReference type="ARBA" id="ARBA00023235"/>
    </source>
</evidence>
<organism evidence="7 8">
    <name type="scientific">Triparma strigata</name>
    <dbReference type="NCBI Taxonomy" id="1606541"/>
    <lineage>
        <taxon>Eukaryota</taxon>
        <taxon>Sar</taxon>
        <taxon>Stramenopiles</taxon>
        <taxon>Ochrophyta</taxon>
        <taxon>Bolidophyceae</taxon>
        <taxon>Parmales</taxon>
        <taxon>Triparmaceae</taxon>
        <taxon>Triparma</taxon>
    </lineage>
</organism>
<dbReference type="SUPFAM" id="SSF50891">
    <property type="entry name" value="Cyclophilin-like"/>
    <property type="match status" value="1"/>
</dbReference>
<dbReference type="FunFam" id="2.40.100.10:FF:000025">
    <property type="entry name" value="Peptidyl-prolyl cis-trans isomerase CYP19-2"/>
    <property type="match status" value="1"/>
</dbReference>
<name>A0A9W7AFV3_9STRA</name>
<dbReference type="Pfam" id="PF00160">
    <property type="entry name" value="Pro_isomerase"/>
    <property type="match status" value="1"/>
</dbReference>
<dbReference type="Proteomes" id="UP001165085">
    <property type="component" value="Unassembled WGS sequence"/>
</dbReference>
<dbReference type="EC" id="5.2.1.8" evidence="2"/>
<accession>A0A9W7AFV3</accession>
<dbReference type="InterPro" id="IPR002130">
    <property type="entry name" value="Cyclophilin-type_PPIase_dom"/>
</dbReference>
<dbReference type="Gene3D" id="2.40.100.10">
    <property type="entry name" value="Cyclophilin-like"/>
    <property type="match status" value="1"/>
</dbReference>
<dbReference type="PANTHER" id="PTHR11071:SF561">
    <property type="entry name" value="PEPTIDYL-PROLYL CIS-TRANS ISOMERASE D-RELATED"/>
    <property type="match status" value="1"/>
</dbReference>
<dbReference type="AlphaFoldDB" id="A0A9W7AFV3"/>
<feature type="region of interest" description="Disordered" evidence="5">
    <location>
        <begin position="164"/>
        <end position="184"/>
    </location>
</feature>
<dbReference type="EMBL" id="BRXY01000149">
    <property type="protein sequence ID" value="GMH71517.1"/>
    <property type="molecule type" value="Genomic_DNA"/>
</dbReference>
<evidence type="ECO:0000313" key="7">
    <source>
        <dbReference type="EMBL" id="GMH71517.1"/>
    </source>
</evidence>
<dbReference type="GO" id="GO:0016018">
    <property type="term" value="F:cyclosporin A binding"/>
    <property type="evidence" value="ECO:0007669"/>
    <property type="project" value="TreeGrafter"/>
</dbReference>
<gene>
    <name evidence="7" type="ORF">TrST_g6034</name>
</gene>
<evidence type="ECO:0000256" key="3">
    <source>
        <dbReference type="ARBA" id="ARBA00023110"/>
    </source>
</evidence>
<feature type="domain" description="PPIase cyclophilin-type" evidence="6">
    <location>
        <begin position="90"/>
        <end position="245"/>
    </location>
</feature>